<dbReference type="EMBL" id="SSTI01000002">
    <property type="protein sequence ID" value="THG41758.1"/>
    <property type="molecule type" value="Genomic_DNA"/>
</dbReference>
<dbReference type="Proteomes" id="UP000308038">
    <property type="component" value="Unassembled WGS sequence"/>
</dbReference>
<feature type="region of interest" description="Disordered" evidence="1">
    <location>
        <begin position="1"/>
        <end position="37"/>
    </location>
</feature>
<protein>
    <submittedName>
        <fullName evidence="2">Uncharacterized protein</fullName>
    </submittedName>
</protein>
<accession>A0ABY2QLB2</accession>
<sequence length="64" mass="7009">MWASSTSRSPRRSSGCADPRHPAASAHKKERRGGRRSCAFSYQSTVEVPIPYLVMSTMSGVIQP</sequence>
<feature type="compositionally biased region" description="Basic residues" evidence="1">
    <location>
        <begin position="26"/>
        <end position="35"/>
    </location>
</feature>
<name>A0ABY2QLB2_9SPHN</name>
<evidence type="ECO:0000313" key="2">
    <source>
        <dbReference type="EMBL" id="THG41758.1"/>
    </source>
</evidence>
<feature type="compositionally biased region" description="Low complexity" evidence="1">
    <location>
        <begin position="1"/>
        <end position="14"/>
    </location>
</feature>
<keyword evidence="3" id="KW-1185">Reference proteome</keyword>
<evidence type="ECO:0000256" key="1">
    <source>
        <dbReference type="SAM" id="MobiDB-lite"/>
    </source>
</evidence>
<proteinExistence type="predicted"/>
<gene>
    <name evidence="2" type="ORF">E5988_03770</name>
</gene>
<reference evidence="2 3" key="1">
    <citation type="submission" date="2019-04" db="EMBL/GenBank/DDBJ databases">
        <title>Microbes associate with the intestines of laboratory mice.</title>
        <authorList>
            <person name="Navarre W."/>
            <person name="Wong E."/>
            <person name="Huang K.C."/>
            <person name="Tropini C."/>
            <person name="Ng K."/>
            <person name="Yu B."/>
        </authorList>
    </citation>
    <scope>NUCLEOTIDE SEQUENCE [LARGE SCALE GENOMIC DNA]</scope>
    <source>
        <strain evidence="2 3">NM83_B4-11</strain>
    </source>
</reference>
<comment type="caution">
    <text evidence="2">The sequence shown here is derived from an EMBL/GenBank/DDBJ whole genome shotgun (WGS) entry which is preliminary data.</text>
</comment>
<organism evidence="2 3">
    <name type="scientific">Sphingomonas olei</name>
    <dbReference type="NCBI Taxonomy" id="1886787"/>
    <lineage>
        <taxon>Bacteria</taxon>
        <taxon>Pseudomonadati</taxon>
        <taxon>Pseudomonadota</taxon>
        <taxon>Alphaproteobacteria</taxon>
        <taxon>Sphingomonadales</taxon>
        <taxon>Sphingomonadaceae</taxon>
        <taxon>Sphingomonas</taxon>
    </lineage>
</organism>
<evidence type="ECO:0000313" key="3">
    <source>
        <dbReference type="Proteomes" id="UP000308038"/>
    </source>
</evidence>